<feature type="domain" description="PG-1098 ferredoxin-like" evidence="2">
    <location>
        <begin position="277"/>
        <end position="319"/>
    </location>
</feature>
<evidence type="ECO:0000313" key="3">
    <source>
        <dbReference type="EMBL" id="OYQ43637.1"/>
    </source>
</evidence>
<sequence length="391" mass="43586">MQHPVLNAEVQQFIKDNTGKPVSQLALQKNPFPDVEWAVILNQVAAREKAQGKLPRWFAAENIIYPSKVSVEQTSSEATAKYKARLVSGERLIDLTGGLGVDDLYFAEKCSEVVHCELDPELSTIAAHNFRQLSVGNITCMQGDSLGILKSQNRQWDWIYIDPSRRNGAKGKVFMLADCLPDVPALLDTYFTFSANIMVKTAPLLDISAGLAELSGVKAIHVVALNNEVKELLWLLEKDCKGTPAIHAVNLVKDNETIVSGLYGSDVTVNYSLPQEYLYEPNSAIMKSGLIDAAGHSSGLSKLHRHSQLFTSASVTEFPGRRFKIQQVLLYNKSEMKRYAEGRKMNITVRNFPVSVEELRKKWKIKDGGDVYAFFTTNMNNEKIVMICIKS</sequence>
<evidence type="ECO:0000259" key="1">
    <source>
        <dbReference type="Pfam" id="PF18096"/>
    </source>
</evidence>
<keyword evidence="3" id="KW-0808">Transferase</keyword>
<dbReference type="OrthoDB" id="1000417at2"/>
<dbReference type="Gene3D" id="1.10.10.1110">
    <property type="entry name" value="Methyltransferase PG1098, N-terminal domain"/>
    <property type="match status" value="1"/>
</dbReference>
<dbReference type="InterPro" id="IPR029063">
    <property type="entry name" value="SAM-dependent_MTases_sf"/>
</dbReference>
<organism evidence="3 4">
    <name type="scientific">Flavobacterium cyanobacteriorum</name>
    <dbReference type="NCBI Taxonomy" id="2022802"/>
    <lineage>
        <taxon>Bacteria</taxon>
        <taxon>Pseudomonadati</taxon>
        <taxon>Bacteroidota</taxon>
        <taxon>Flavobacteriia</taxon>
        <taxon>Flavobacteriales</taxon>
        <taxon>Flavobacteriaceae</taxon>
        <taxon>Flavobacterium</taxon>
    </lineage>
</organism>
<dbReference type="PANTHER" id="PTHR14741:SF32">
    <property type="entry name" value="TRIMETHYLGUANOSINE SYNTHASE"/>
    <property type="match status" value="1"/>
</dbReference>
<accession>A0A255ZPY1</accession>
<dbReference type="PANTHER" id="PTHR14741">
    <property type="entry name" value="S-ADENOSYLMETHIONINE-DEPENDENT METHYLTRANSFERASE RELATED"/>
    <property type="match status" value="1"/>
</dbReference>
<protein>
    <submittedName>
        <fullName evidence="3">SAM-dependent methyltransferase</fullName>
    </submittedName>
</protein>
<dbReference type="InterPro" id="IPR054168">
    <property type="entry name" value="PG_1098_Fer"/>
</dbReference>
<dbReference type="GO" id="GO:0032259">
    <property type="term" value="P:methylation"/>
    <property type="evidence" value="ECO:0007669"/>
    <property type="project" value="UniProtKB-KW"/>
</dbReference>
<dbReference type="Pfam" id="PF22013">
    <property type="entry name" value="PG_1098_Fer"/>
    <property type="match status" value="1"/>
</dbReference>
<reference evidence="3 4" key="1">
    <citation type="submission" date="2017-07" db="EMBL/GenBank/DDBJ databases">
        <title>Flavobacterium cyanobacteriorum sp. nov., isolated from cyanobacterial aggregates in a eutrophic lake.</title>
        <authorList>
            <person name="Cai H."/>
        </authorList>
    </citation>
    <scope>NUCLEOTIDE SEQUENCE [LARGE SCALE GENOMIC DNA]</scope>
    <source>
        <strain evidence="3 4">TH021</strain>
    </source>
</reference>
<dbReference type="Gene3D" id="3.40.50.150">
    <property type="entry name" value="Vaccinia Virus protein VP39"/>
    <property type="match status" value="1"/>
</dbReference>
<comment type="caution">
    <text evidence="3">The sequence shown here is derived from an EMBL/GenBank/DDBJ whole genome shotgun (WGS) entry which is preliminary data.</text>
</comment>
<name>A0A255ZPY1_9FLAO</name>
<dbReference type="Pfam" id="PF18096">
    <property type="entry name" value="Thump_like"/>
    <property type="match status" value="1"/>
</dbReference>
<dbReference type="GO" id="GO:0008168">
    <property type="term" value="F:methyltransferase activity"/>
    <property type="evidence" value="ECO:0007669"/>
    <property type="project" value="UniProtKB-KW"/>
</dbReference>
<gene>
    <name evidence="3" type="ORF">CHU92_03150</name>
</gene>
<proteinExistence type="predicted"/>
<dbReference type="RefSeq" id="WP_094412519.1">
    <property type="nucleotide sequence ID" value="NZ_NOXV01000173.1"/>
</dbReference>
<dbReference type="EMBL" id="NOXV01000173">
    <property type="protein sequence ID" value="OYQ43637.1"/>
    <property type="molecule type" value="Genomic_DNA"/>
</dbReference>
<keyword evidence="3" id="KW-0489">Methyltransferase</keyword>
<feature type="domain" description="THUMP-like" evidence="1">
    <location>
        <begin position="320"/>
        <end position="388"/>
    </location>
</feature>
<dbReference type="Proteomes" id="UP000216605">
    <property type="component" value="Unassembled WGS sequence"/>
</dbReference>
<keyword evidence="4" id="KW-1185">Reference proteome</keyword>
<evidence type="ECO:0000313" key="4">
    <source>
        <dbReference type="Proteomes" id="UP000216605"/>
    </source>
</evidence>
<dbReference type="InterPro" id="IPR041497">
    <property type="entry name" value="Thump-like"/>
</dbReference>
<dbReference type="SUPFAM" id="SSF53335">
    <property type="entry name" value="S-adenosyl-L-methionine-dependent methyltransferases"/>
    <property type="match status" value="1"/>
</dbReference>
<evidence type="ECO:0000259" key="2">
    <source>
        <dbReference type="Pfam" id="PF22013"/>
    </source>
</evidence>
<dbReference type="AlphaFoldDB" id="A0A255ZPY1"/>